<keyword evidence="3" id="KW-1185">Reference proteome</keyword>
<feature type="region of interest" description="Disordered" evidence="1">
    <location>
        <begin position="1"/>
        <end position="26"/>
    </location>
</feature>
<accession>A0AAN7F0U8</accession>
<dbReference type="EMBL" id="JAXUIC010000006">
    <property type="protein sequence ID" value="KAK4583822.1"/>
    <property type="molecule type" value="Genomic_DNA"/>
</dbReference>
<evidence type="ECO:0000256" key="1">
    <source>
        <dbReference type="SAM" id="MobiDB-lite"/>
    </source>
</evidence>
<dbReference type="AlphaFoldDB" id="A0AAN7F0U8"/>
<sequence length="132" mass="14710">MLPSEVRRKPKNASFDSREPTSPKVSCMGQVRFSNKKKRTKPIKRVISLPTQLATVQVSCPKDEVKMKKPPEIIKGPKEGGKVDVFNDDTMVSKQAVPSLCKIKRFSSARGALSNFDWRIHDAVVVPDCQDG</sequence>
<protein>
    <submittedName>
        <fullName evidence="2">Uncharacterized protein</fullName>
    </submittedName>
</protein>
<evidence type="ECO:0000313" key="2">
    <source>
        <dbReference type="EMBL" id="KAK4583822.1"/>
    </source>
</evidence>
<dbReference type="Proteomes" id="UP001324115">
    <property type="component" value="Unassembled WGS sequence"/>
</dbReference>
<dbReference type="PANTHER" id="PTHR34779">
    <property type="entry name" value="OS09G0542900 PROTEIN"/>
    <property type="match status" value="1"/>
</dbReference>
<dbReference type="PANTHER" id="PTHR34779:SF1">
    <property type="entry name" value="OS09G0542900 PROTEIN"/>
    <property type="match status" value="1"/>
</dbReference>
<dbReference type="InterPro" id="IPR038796">
    <property type="entry name" value="At1g76070-like"/>
</dbReference>
<name>A0AAN7F0U8_QUERU</name>
<evidence type="ECO:0000313" key="3">
    <source>
        <dbReference type="Proteomes" id="UP001324115"/>
    </source>
</evidence>
<proteinExistence type="predicted"/>
<reference evidence="2 3" key="1">
    <citation type="journal article" date="2023" name="G3 (Bethesda)">
        <title>A haplotype-resolved chromosome-scale genome for Quercus rubra L. provides insights into the genetics of adaptive traits for red oak species.</title>
        <authorList>
            <person name="Kapoor B."/>
            <person name="Jenkins J."/>
            <person name="Schmutz J."/>
            <person name="Zhebentyayeva T."/>
            <person name="Kuelheim C."/>
            <person name="Coggeshall M."/>
            <person name="Heim C."/>
            <person name="Lasky J.R."/>
            <person name="Leites L."/>
            <person name="Islam-Faridi N."/>
            <person name="Romero-Severson J."/>
            <person name="DeLeo V.L."/>
            <person name="Lucas S.M."/>
            <person name="Lazic D."/>
            <person name="Gailing O."/>
            <person name="Carlson J."/>
            <person name="Staton M."/>
        </authorList>
    </citation>
    <scope>NUCLEOTIDE SEQUENCE [LARGE SCALE GENOMIC DNA]</scope>
    <source>
        <strain evidence="2">Pseudo-F2</strain>
    </source>
</reference>
<comment type="caution">
    <text evidence="2">The sequence shown here is derived from an EMBL/GenBank/DDBJ whole genome shotgun (WGS) entry which is preliminary data.</text>
</comment>
<organism evidence="2 3">
    <name type="scientific">Quercus rubra</name>
    <name type="common">Northern red oak</name>
    <name type="synonym">Quercus borealis</name>
    <dbReference type="NCBI Taxonomy" id="3512"/>
    <lineage>
        <taxon>Eukaryota</taxon>
        <taxon>Viridiplantae</taxon>
        <taxon>Streptophyta</taxon>
        <taxon>Embryophyta</taxon>
        <taxon>Tracheophyta</taxon>
        <taxon>Spermatophyta</taxon>
        <taxon>Magnoliopsida</taxon>
        <taxon>eudicotyledons</taxon>
        <taxon>Gunneridae</taxon>
        <taxon>Pentapetalae</taxon>
        <taxon>rosids</taxon>
        <taxon>fabids</taxon>
        <taxon>Fagales</taxon>
        <taxon>Fagaceae</taxon>
        <taxon>Quercus</taxon>
    </lineage>
</organism>
<gene>
    <name evidence="2" type="ORF">RGQ29_021802</name>
</gene>